<dbReference type="PANTHER" id="PTHR24264">
    <property type="entry name" value="TRYPSIN-RELATED"/>
    <property type="match status" value="1"/>
</dbReference>
<dbReference type="EC" id="3.4.21.84" evidence="9"/>
<accession>A0A194PX27</accession>
<keyword evidence="15" id="KW-1185">Reference proteome</keyword>
<evidence type="ECO:0000259" key="13">
    <source>
        <dbReference type="PROSITE" id="PS50240"/>
    </source>
</evidence>
<evidence type="ECO:0000256" key="5">
    <source>
        <dbReference type="ARBA" id="ARBA00022820"/>
    </source>
</evidence>
<evidence type="ECO:0000256" key="10">
    <source>
        <dbReference type="RuleBase" id="RU363034"/>
    </source>
</evidence>
<dbReference type="InterPro" id="IPR001254">
    <property type="entry name" value="Trypsin_dom"/>
</dbReference>
<name>A0A194PX27_PAPXU</name>
<comment type="catalytic activity">
    <reaction evidence="8">
        <text>Selective cleavage of 103-Arg-|-Ser-104 and 124-Ile-|-Ile-125 bonds in Limulus clotting factor B to form activated factor B. Cleavage of -Pro-Arg-|-Xaa- bonds in synthetic substrates.</text>
        <dbReference type="EC" id="3.4.21.84"/>
    </reaction>
</comment>
<dbReference type="InterPro" id="IPR033116">
    <property type="entry name" value="TRYPSIN_SER"/>
</dbReference>
<dbReference type="STRING" id="66420.A0A194PX27"/>
<dbReference type="Proteomes" id="UP000053268">
    <property type="component" value="Unassembled WGS sequence"/>
</dbReference>
<feature type="domain" description="Peptidase S1" evidence="13">
    <location>
        <begin position="191"/>
        <end position="411"/>
    </location>
</feature>
<dbReference type="AlphaFoldDB" id="A0A194PX27"/>
<evidence type="ECO:0000256" key="4">
    <source>
        <dbReference type="ARBA" id="ARBA00022801"/>
    </source>
</evidence>
<feature type="region of interest" description="Disordered" evidence="11">
    <location>
        <begin position="150"/>
        <end position="181"/>
    </location>
</feature>
<keyword evidence="6 10" id="KW-0720">Serine protease</keyword>
<evidence type="ECO:0000256" key="3">
    <source>
        <dbReference type="ARBA" id="ARBA00022729"/>
    </source>
</evidence>
<keyword evidence="3 12" id="KW-0732">Signal</keyword>
<dbReference type="CDD" id="cd00190">
    <property type="entry name" value="Tryp_SPc"/>
    <property type="match status" value="1"/>
</dbReference>
<keyword evidence="2 10" id="KW-0645">Protease</keyword>
<keyword evidence="5" id="KW-0353">Hemolymph clotting</keyword>
<evidence type="ECO:0000313" key="14">
    <source>
        <dbReference type="EMBL" id="KPI97877.1"/>
    </source>
</evidence>
<dbReference type="InterPro" id="IPR001314">
    <property type="entry name" value="Peptidase_S1A"/>
</dbReference>
<dbReference type="SMART" id="SM00020">
    <property type="entry name" value="Tryp_SPc"/>
    <property type="match status" value="1"/>
</dbReference>
<dbReference type="Gene3D" id="2.40.10.10">
    <property type="entry name" value="Trypsin-like serine proteases"/>
    <property type="match status" value="1"/>
</dbReference>
<dbReference type="PROSITE" id="PS00135">
    <property type="entry name" value="TRYPSIN_SER"/>
    <property type="match status" value="1"/>
</dbReference>
<dbReference type="GO" id="GO:0005615">
    <property type="term" value="C:extracellular space"/>
    <property type="evidence" value="ECO:0007669"/>
    <property type="project" value="TreeGrafter"/>
</dbReference>
<dbReference type="GO" id="GO:0004252">
    <property type="term" value="F:serine-type endopeptidase activity"/>
    <property type="evidence" value="ECO:0007669"/>
    <property type="project" value="InterPro"/>
</dbReference>
<evidence type="ECO:0000256" key="7">
    <source>
        <dbReference type="ARBA" id="ARBA00023157"/>
    </source>
</evidence>
<gene>
    <name evidence="14" type="ORF">RR46_10998</name>
</gene>
<dbReference type="InterPro" id="IPR043504">
    <property type="entry name" value="Peptidase_S1_PA_chymotrypsin"/>
</dbReference>
<keyword evidence="7" id="KW-1015">Disulfide bond</keyword>
<dbReference type="PROSITE" id="PS50092">
    <property type="entry name" value="TSP1"/>
    <property type="match status" value="1"/>
</dbReference>
<dbReference type="GO" id="GO:0006508">
    <property type="term" value="P:proteolysis"/>
    <property type="evidence" value="ECO:0007669"/>
    <property type="project" value="UniProtKB-KW"/>
</dbReference>
<evidence type="ECO:0000256" key="9">
    <source>
        <dbReference type="ARBA" id="ARBA00066707"/>
    </source>
</evidence>
<evidence type="ECO:0000256" key="2">
    <source>
        <dbReference type="ARBA" id="ARBA00022670"/>
    </source>
</evidence>
<dbReference type="PRINTS" id="PR00722">
    <property type="entry name" value="CHYMOTRYPSIN"/>
</dbReference>
<evidence type="ECO:0000256" key="8">
    <source>
        <dbReference type="ARBA" id="ARBA00052079"/>
    </source>
</evidence>
<sequence length="416" mass="47187">MNMMWQYQLLLCLILAIKTNGSYKIDFEQSTKTVILDDISENFNGKLQLNDFGNNRGTKKLPAYSSWSSWSECQGGHRTRRRHCLRREVCGDSLRVEVARVCQNKAICGNRIIKQSAYCYLEGSYCHLWIRKRMQRRKDPEYTVAETMAPPPKVIHPEDTRASTQAPPCGQLGRQRGHARPRTRMRDMLRIIGGRPAPPGKWPWQEAFCGGTLVSLWWVVTAAHCVRRRLLVRLGEHDLFVRGRSELEMRVVGAVVHPNYDPDTVVNDVAMLRLPAPARPELGHGIACLPRPGQVLPPHATCTILGWGKKRATDAHGTRILHEAQVSTVQQGVCRRSYWQYAITDDMVCAGRGRRDSCAGDSGGPLLCKDRNMRYYLQGITSFGDGCGKRGKYGIYTRTAGYVTWMRSVMNEKYFD</sequence>
<dbReference type="PANTHER" id="PTHR24264:SF54">
    <property type="entry name" value="PEPTIDASE S1 DOMAIN-CONTAINING PROTEIN"/>
    <property type="match status" value="1"/>
</dbReference>
<reference evidence="14 15" key="1">
    <citation type="journal article" date="2015" name="Nat. Commun.">
        <title>Outbred genome sequencing and CRISPR/Cas9 gene editing in butterflies.</title>
        <authorList>
            <person name="Li X."/>
            <person name="Fan D."/>
            <person name="Zhang W."/>
            <person name="Liu G."/>
            <person name="Zhang L."/>
            <person name="Zhao L."/>
            <person name="Fang X."/>
            <person name="Chen L."/>
            <person name="Dong Y."/>
            <person name="Chen Y."/>
            <person name="Ding Y."/>
            <person name="Zhao R."/>
            <person name="Feng M."/>
            <person name="Zhu Y."/>
            <person name="Feng Y."/>
            <person name="Jiang X."/>
            <person name="Zhu D."/>
            <person name="Xiang H."/>
            <person name="Feng X."/>
            <person name="Li S."/>
            <person name="Wang J."/>
            <person name="Zhang G."/>
            <person name="Kronforst M.R."/>
            <person name="Wang W."/>
        </authorList>
    </citation>
    <scope>NUCLEOTIDE SEQUENCE [LARGE SCALE GENOMIC DNA]</scope>
    <source>
        <strain evidence="14">Ya'a_city_454_Px</strain>
        <tissue evidence="14">Whole body</tissue>
    </source>
</reference>
<dbReference type="InterPro" id="IPR018114">
    <property type="entry name" value="TRYPSIN_HIS"/>
</dbReference>
<evidence type="ECO:0000256" key="11">
    <source>
        <dbReference type="SAM" id="MobiDB-lite"/>
    </source>
</evidence>
<organism evidence="14 15">
    <name type="scientific">Papilio xuthus</name>
    <name type="common">Asian swallowtail butterfly</name>
    <dbReference type="NCBI Taxonomy" id="66420"/>
    <lineage>
        <taxon>Eukaryota</taxon>
        <taxon>Metazoa</taxon>
        <taxon>Ecdysozoa</taxon>
        <taxon>Arthropoda</taxon>
        <taxon>Hexapoda</taxon>
        <taxon>Insecta</taxon>
        <taxon>Pterygota</taxon>
        <taxon>Neoptera</taxon>
        <taxon>Endopterygota</taxon>
        <taxon>Lepidoptera</taxon>
        <taxon>Glossata</taxon>
        <taxon>Ditrysia</taxon>
        <taxon>Papilionoidea</taxon>
        <taxon>Papilionidae</taxon>
        <taxon>Papilioninae</taxon>
        <taxon>Papilio</taxon>
    </lineage>
</organism>
<dbReference type="FunFam" id="2.40.10.10:FF:000120">
    <property type="entry name" value="Putative serine protease"/>
    <property type="match status" value="1"/>
</dbReference>
<evidence type="ECO:0000313" key="15">
    <source>
        <dbReference type="Proteomes" id="UP000053268"/>
    </source>
</evidence>
<evidence type="ECO:0000256" key="6">
    <source>
        <dbReference type="ARBA" id="ARBA00022825"/>
    </source>
</evidence>
<dbReference type="EMBL" id="KQ459586">
    <property type="protein sequence ID" value="KPI97877.1"/>
    <property type="molecule type" value="Genomic_DNA"/>
</dbReference>
<dbReference type="PROSITE" id="PS00134">
    <property type="entry name" value="TRYPSIN_HIS"/>
    <property type="match status" value="1"/>
</dbReference>
<dbReference type="PROSITE" id="PS50240">
    <property type="entry name" value="TRYPSIN_DOM"/>
    <property type="match status" value="1"/>
</dbReference>
<evidence type="ECO:0000256" key="12">
    <source>
        <dbReference type="SAM" id="SignalP"/>
    </source>
</evidence>
<evidence type="ECO:0000256" key="1">
    <source>
        <dbReference type="ARBA" id="ARBA00022659"/>
    </source>
</evidence>
<keyword evidence="4 10" id="KW-0378">Hydrolase</keyword>
<dbReference type="InterPro" id="IPR050127">
    <property type="entry name" value="Serine_Proteases_S1"/>
</dbReference>
<dbReference type="Pfam" id="PF00089">
    <property type="entry name" value="Trypsin"/>
    <property type="match status" value="1"/>
</dbReference>
<proteinExistence type="predicted"/>
<dbReference type="InterPro" id="IPR009003">
    <property type="entry name" value="Peptidase_S1_PA"/>
</dbReference>
<dbReference type="InterPro" id="IPR000884">
    <property type="entry name" value="TSP1_rpt"/>
</dbReference>
<keyword evidence="1" id="KW-0768">Sushi</keyword>
<protein>
    <recommendedName>
        <fullName evidence="9">limulus clotting factor C</fullName>
        <ecNumber evidence="9">3.4.21.84</ecNumber>
    </recommendedName>
</protein>
<dbReference type="GO" id="GO:0042381">
    <property type="term" value="P:hemolymph coagulation"/>
    <property type="evidence" value="ECO:0007669"/>
    <property type="project" value="UniProtKB-KW"/>
</dbReference>
<dbReference type="SUPFAM" id="SSF50494">
    <property type="entry name" value="Trypsin-like serine proteases"/>
    <property type="match status" value="1"/>
</dbReference>
<feature type="chain" id="PRO_5008263777" description="limulus clotting factor C" evidence="12">
    <location>
        <begin position="22"/>
        <end position="416"/>
    </location>
</feature>
<feature type="signal peptide" evidence="12">
    <location>
        <begin position="1"/>
        <end position="21"/>
    </location>
</feature>